<sequence>MDPGPLAPAPKKLTLAPGPSNGRPLQQSASLGRTGAAGVLSSSAAVGEGDSGAHEAGGAGEGPLMKEKEKCARRNSLGDLQIPTRISQAQVGLRRDLDMVKEFAGYVGEIKELQQTYRALASEIQAMLDAQAHDLHHHHHKHQHQEHQPPSVPNPPPPPAKDSTHTTSSFFSALRDIRKPKRRGRSNTNSSPRSSPQHEQPKEKVMEEEQPSNSKSKEHLLAYKELASAFWGITSKYRIVWECAALLVELGGGAPDESRSSLSTKNGRSPALRVLLMNRSLSPPFRTTPPPFLLPLRVAIIRIRVRVPKHKRKLAPNYHLLPP</sequence>
<protein>
    <submittedName>
        <fullName evidence="2">Uncharacterized protein</fullName>
    </submittedName>
</protein>
<keyword evidence="3" id="KW-1185">Reference proteome</keyword>
<name>A0A9W8JVD9_9AGAR</name>
<gene>
    <name evidence="2" type="ORF">NLJ89_g12143</name>
</gene>
<dbReference type="AlphaFoldDB" id="A0A9W8JVD9"/>
<feature type="compositionally biased region" description="Low complexity" evidence="1">
    <location>
        <begin position="186"/>
        <end position="195"/>
    </location>
</feature>
<evidence type="ECO:0000313" key="3">
    <source>
        <dbReference type="Proteomes" id="UP001148786"/>
    </source>
</evidence>
<feature type="compositionally biased region" description="Basic residues" evidence="1">
    <location>
        <begin position="135"/>
        <end position="144"/>
    </location>
</feature>
<feature type="compositionally biased region" description="Pro residues" evidence="1">
    <location>
        <begin position="150"/>
        <end position="160"/>
    </location>
</feature>
<feature type="compositionally biased region" description="Low complexity" evidence="1">
    <location>
        <begin position="36"/>
        <end position="48"/>
    </location>
</feature>
<comment type="caution">
    <text evidence="2">The sequence shown here is derived from an EMBL/GenBank/DDBJ whole genome shotgun (WGS) entry which is preliminary data.</text>
</comment>
<reference evidence="2" key="1">
    <citation type="submission" date="2022-07" db="EMBL/GenBank/DDBJ databases">
        <title>Genome Sequence of Agrocybe chaxingu.</title>
        <authorList>
            <person name="Buettner E."/>
        </authorList>
    </citation>
    <scope>NUCLEOTIDE SEQUENCE</scope>
    <source>
        <strain evidence="2">MP-N11</strain>
    </source>
</reference>
<evidence type="ECO:0000256" key="1">
    <source>
        <dbReference type="SAM" id="MobiDB-lite"/>
    </source>
</evidence>
<accession>A0A9W8JVD9</accession>
<dbReference type="EMBL" id="JANKHO010003586">
    <property type="protein sequence ID" value="KAJ3482378.1"/>
    <property type="molecule type" value="Genomic_DNA"/>
</dbReference>
<organism evidence="2 3">
    <name type="scientific">Agrocybe chaxingu</name>
    <dbReference type="NCBI Taxonomy" id="84603"/>
    <lineage>
        <taxon>Eukaryota</taxon>
        <taxon>Fungi</taxon>
        <taxon>Dikarya</taxon>
        <taxon>Basidiomycota</taxon>
        <taxon>Agaricomycotina</taxon>
        <taxon>Agaricomycetes</taxon>
        <taxon>Agaricomycetidae</taxon>
        <taxon>Agaricales</taxon>
        <taxon>Agaricineae</taxon>
        <taxon>Strophariaceae</taxon>
        <taxon>Agrocybe</taxon>
    </lineage>
</organism>
<feature type="region of interest" description="Disordered" evidence="1">
    <location>
        <begin position="134"/>
        <end position="216"/>
    </location>
</feature>
<dbReference type="Proteomes" id="UP001148786">
    <property type="component" value="Unassembled WGS sequence"/>
</dbReference>
<feature type="region of interest" description="Disordered" evidence="1">
    <location>
        <begin position="1"/>
        <end position="76"/>
    </location>
</feature>
<proteinExistence type="predicted"/>
<dbReference type="OrthoDB" id="2554322at2759"/>
<evidence type="ECO:0000313" key="2">
    <source>
        <dbReference type="EMBL" id="KAJ3482378.1"/>
    </source>
</evidence>